<dbReference type="GO" id="GO:0043565">
    <property type="term" value="F:sequence-specific DNA binding"/>
    <property type="evidence" value="ECO:0007669"/>
    <property type="project" value="InterPro"/>
</dbReference>
<feature type="transmembrane region" description="Helical" evidence="4">
    <location>
        <begin position="121"/>
        <end position="140"/>
    </location>
</feature>
<keyword evidence="4" id="KW-0472">Membrane</keyword>
<dbReference type="InterPro" id="IPR018060">
    <property type="entry name" value="HTH_AraC"/>
</dbReference>
<dbReference type="PANTHER" id="PTHR43280">
    <property type="entry name" value="ARAC-FAMILY TRANSCRIPTIONAL REGULATOR"/>
    <property type="match status" value="1"/>
</dbReference>
<feature type="transmembrane region" description="Helical" evidence="4">
    <location>
        <begin position="160"/>
        <end position="185"/>
    </location>
</feature>
<evidence type="ECO:0000256" key="1">
    <source>
        <dbReference type="ARBA" id="ARBA00023015"/>
    </source>
</evidence>
<proteinExistence type="predicted"/>
<feature type="transmembrane region" description="Helical" evidence="4">
    <location>
        <begin position="26"/>
        <end position="52"/>
    </location>
</feature>
<feature type="transmembrane region" description="Helical" evidence="4">
    <location>
        <begin position="206"/>
        <end position="227"/>
    </location>
</feature>
<dbReference type="PANTHER" id="PTHR43280:SF29">
    <property type="entry name" value="ARAC-FAMILY TRANSCRIPTIONAL REGULATOR"/>
    <property type="match status" value="1"/>
</dbReference>
<keyword evidence="4" id="KW-1133">Transmembrane helix</keyword>
<sequence length="401" mass="46653">MNFETIERRNCIEPGFSYLTAATGTLMSLSLFSLIVLLGAIQALLLGITLLFSRAHSRLQQYALAFFMLILAYNGFETLNWSTNTNSIAFQFFTFVPIFGLGPCVYLYIYSFIYPQKPARIKWYFLPVWIMLALRVLLWTDVWLFLHGHGLRMHPMALDTWYGAFAEPLSVVYFWIFMVRTLLLFRRFTPANTHLPATEFTMARRWLTAFVWNMAVLGVMWLGTIVMPRFWPAVYYWQYYPIEIYLAFFIYWIAFAGYQQIKIVYIVQQKAAATTFIDSIPEADIQRCMTALEYAMEQDKLYLDPDLTLQSLAQKIQFNPKIISAVLNQRMQKGFNEFVNSCRTGEAQKRLLDPANKHLSISGIAFDCGFNSQATFQRAFKLHTGCTPKEFVQNHLQKQEN</sequence>
<comment type="caution">
    <text evidence="6">The sequence shown here is derived from an EMBL/GenBank/DDBJ whole genome shotgun (WGS) entry which is preliminary data.</text>
</comment>
<evidence type="ECO:0000256" key="2">
    <source>
        <dbReference type="ARBA" id="ARBA00023125"/>
    </source>
</evidence>
<keyword evidence="7" id="KW-1185">Reference proteome</keyword>
<evidence type="ECO:0000256" key="4">
    <source>
        <dbReference type="SAM" id="Phobius"/>
    </source>
</evidence>
<reference evidence="6 7" key="1">
    <citation type="submission" date="2018-08" db="EMBL/GenBank/DDBJ databases">
        <title>Chitinophagaceae sp. K23C18032701, a novel bacterium isolated from forest soil.</title>
        <authorList>
            <person name="Wang C."/>
        </authorList>
    </citation>
    <scope>NUCLEOTIDE SEQUENCE [LARGE SCALE GENOMIC DNA]</scope>
    <source>
        <strain evidence="6 7">K23C18032701</strain>
    </source>
</reference>
<feature type="domain" description="HTH araC/xylS-type" evidence="5">
    <location>
        <begin position="286"/>
        <end position="394"/>
    </location>
</feature>
<dbReference type="Gene3D" id="1.10.10.60">
    <property type="entry name" value="Homeodomain-like"/>
    <property type="match status" value="2"/>
</dbReference>
<evidence type="ECO:0000259" key="5">
    <source>
        <dbReference type="PROSITE" id="PS01124"/>
    </source>
</evidence>
<evidence type="ECO:0000256" key="3">
    <source>
        <dbReference type="ARBA" id="ARBA00023163"/>
    </source>
</evidence>
<dbReference type="PROSITE" id="PS01124">
    <property type="entry name" value="HTH_ARAC_FAMILY_2"/>
    <property type="match status" value="1"/>
</dbReference>
<feature type="transmembrane region" description="Helical" evidence="4">
    <location>
        <begin position="88"/>
        <end position="109"/>
    </location>
</feature>
<dbReference type="InterPro" id="IPR009057">
    <property type="entry name" value="Homeodomain-like_sf"/>
</dbReference>
<keyword evidence="2" id="KW-0238">DNA-binding</keyword>
<accession>A0A3E1NET4</accession>
<dbReference type="EMBL" id="QTJU01000010">
    <property type="protein sequence ID" value="RFM26372.1"/>
    <property type="molecule type" value="Genomic_DNA"/>
</dbReference>
<dbReference type="GO" id="GO:0003700">
    <property type="term" value="F:DNA-binding transcription factor activity"/>
    <property type="evidence" value="ECO:0007669"/>
    <property type="project" value="InterPro"/>
</dbReference>
<dbReference type="Proteomes" id="UP000261284">
    <property type="component" value="Unassembled WGS sequence"/>
</dbReference>
<evidence type="ECO:0000313" key="7">
    <source>
        <dbReference type="Proteomes" id="UP000261284"/>
    </source>
</evidence>
<organism evidence="6 7">
    <name type="scientific">Deminuibacter soli</name>
    <dbReference type="NCBI Taxonomy" id="2291815"/>
    <lineage>
        <taxon>Bacteria</taxon>
        <taxon>Pseudomonadati</taxon>
        <taxon>Bacteroidota</taxon>
        <taxon>Chitinophagia</taxon>
        <taxon>Chitinophagales</taxon>
        <taxon>Chitinophagaceae</taxon>
        <taxon>Deminuibacter</taxon>
    </lineage>
</organism>
<dbReference type="SMART" id="SM00342">
    <property type="entry name" value="HTH_ARAC"/>
    <property type="match status" value="1"/>
</dbReference>
<protein>
    <submittedName>
        <fullName evidence="6">AraC family transcriptional regulator</fullName>
    </submittedName>
</protein>
<gene>
    <name evidence="6" type="ORF">DXN05_20920</name>
</gene>
<dbReference type="Pfam" id="PF12833">
    <property type="entry name" value="HTH_18"/>
    <property type="match status" value="1"/>
</dbReference>
<keyword evidence="4" id="KW-0812">Transmembrane</keyword>
<dbReference type="SUPFAM" id="SSF46689">
    <property type="entry name" value="Homeodomain-like"/>
    <property type="match status" value="1"/>
</dbReference>
<dbReference type="AlphaFoldDB" id="A0A3E1NET4"/>
<keyword evidence="1" id="KW-0805">Transcription regulation</keyword>
<feature type="transmembrane region" description="Helical" evidence="4">
    <location>
        <begin position="239"/>
        <end position="258"/>
    </location>
</feature>
<name>A0A3E1NET4_9BACT</name>
<evidence type="ECO:0000313" key="6">
    <source>
        <dbReference type="EMBL" id="RFM26372.1"/>
    </source>
</evidence>
<keyword evidence="3" id="KW-0804">Transcription</keyword>